<name>A0A8K0PAD3_LADFU</name>
<dbReference type="AlphaFoldDB" id="A0A8K0PAD3"/>
<evidence type="ECO:0000313" key="3">
    <source>
        <dbReference type="Proteomes" id="UP000792457"/>
    </source>
</evidence>
<evidence type="ECO:0000256" key="1">
    <source>
        <dbReference type="SAM" id="MobiDB-lite"/>
    </source>
</evidence>
<sequence>MLYLKTGSFSPIDAHREQKDLTSKNTVCGARVRIAIGQEFACKLLPRNLLSIPPHSSLKMQPLDEVFFKPLKDYLSQISDNWLLNHPGRVITNYQIAEFFSQAYERTATIEKGIKGFELCGIFPVNRNVFSDDYFLPSSVTDQPMPVDNASQSTSQCDIPPTATNIIASTSDDIVGLTEQMSTEQNVADVTDQAEFSFSRPNGRELIDAVITPVRERIVKKWTSPADVIHLPKRQEAQKRESNKQKSEILASSPFKDKLIAAEEKKGMQKRND</sequence>
<reference evidence="2" key="2">
    <citation type="submission" date="2017-10" db="EMBL/GenBank/DDBJ databases">
        <title>Ladona fulva Genome sequencing and assembly.</title>
        <authorList>
            <person name="Murali S."/>
            <person name="Richards S."/>
            <person name="Bandaranaike D."/>
            <person name="Bellair M."/>
            <person name="Blankenburg K."/>
            <person name="Chao H."/>
            <person name="Dinh H."/>
            <person name="Doddapaneni H."/>
            <person name="Dugan-Rocha S."/>
            <person name="Elkadiri S."/>
            <person name="Gnanaolivu R."/>
            <person name="Hernandez B."/>
            <person name="Skinner E."/>
            <person name="Javaid M."/>
            <person name="Lee S."/>
            <person name="Li M."/>
            <person name="Ming W."/>
            <person name="Munidasa M."/>
            <person name="Muniz J."/>
            <person name="Nguyen L."/>
            <person name="Hughes D."/>
            <person name="Osuji N."/>
            <person name="Pu L.-L."/>
            <person name="Puazo M."/>
            <person name="Qu C."/>
            <person name="Quiroz J."/>
            <person name="Raj R."/>
            <person name="Weissenberger G."/>
            <person name="Xin Y."/>
            <person name="Zou X."/>
            <person name="Han Y."/>
            <person name="Worley K."/>
            <person name="Muzny D."/>
            <person name="Gibbs R."/>
        </authorList>
    </citation>
    <scope>NUCLEOTIDE SEQUENCE</scope>
    <source>
        <strain evidence="2">Sampled in the wild</strain>
    </source>
</reference>
<organism evidence="2 3">
    <name type="scientific">Ladona fulva</name>
    <name type="common">Scarce chaser dragonfly</name>
    <name type="synonym">Libellula fulva</name>
    <dbReference type="NCBI Taxonomy" id="123851"/>
    <lineage>
        <taxon>Eukaryota</taxon>
        <taxon>Metazoa</taxon>
        <taxon>Ecdysozoa</taxon>
        <taxon>Arthropoda</taxon>
        <taxon>Hexapoda</taxon>
        <taxon>Insecta</taxon>
        <taxon>Pterygota</taxon>
        <taxon>Palaeoptera</taxon>
        <taxon>Odonata</taxon>
        <taxon>Epiprocta</taxon>
        <taxon>Anisoptera</taxon>
        <taxon>Libelluloidea</taxon>
        <taxon>Libellulidae</taxon>
        <taxon>Ladona</taxon>
    </lineage>
</organism>
<dbReference type="Proteomes" id="UP000792457">
    <property type="component" value="Unassembled WGS sequence"/>
</dbReference>
<dbReference type="OrthoDB" id="6115549at2759"/>
<dbReference type="EMBL" id="KZ309484">
    <property type="protein sequence ID" value="KAG8239017.1"/>
    <property type="molecule type" value="Genomic_DNA"/>
</dbReference>
<accession>A0A8K0PAD3</accession>
<feature type="region of interest" description="Disordered" evidence="1">
    <location>
        <begin position="233"/>
        <end position="255"/>
    </location>
</feature>
<reference evidence="2" key="1">
    <citation type="submission" date="2013-04" db="EMBL/GenBank/DDBJ databases">
        <authorList>
            <person name="Qu J."/>
            <person name="Murali S.C."/>
            <person name="Bandaranaike D."/>
            <person name="Bellair M."/>
            <person name="Blankenburg K."/>
            <person name="Chao H."/>
            <person name="Dinh H."/>
            <person name="Doddapaneni H."/>
            <person name="Downs B."/>
            <person name="Dugan-Rocha S."/>
            <person name="Elkadiri S."/>
            <person name="Gnanaolivu R.D."/>
            <person name="Hernandez B."/>
            <person name="Javaid M."/>
            <person name="Jayaseelan J.C."/>
            <person name="Lee S."/>
            <person name="Li M."/>
            <person name="Ming W."/>
            <person name="Munidasa M."/>
            <person name="Muniz J."/>
            <person name="Nguyen L."/>
            <person name="Ongeri F."/>
            <person name="Osuji N."/>
            <person name="Pu L.-L."/>
            <person name="Puazo M."/>
            <person name="Qu C."/>
            <person name="Quiroz J."/>
            <person name="Raj R."/>
            <person name="Weissenberger G."/>
            <person name="Xin Y."/>
            <person name="Zou X."/>
            <person name="Han Y."/>
            <person name="Richards S."/>
            <person name="Worley K."/>
            <person name="Muzny D."/>
            <person name="Gibbs R."/>
        </authorList>
    </citation>
    <scope>NUCLEOTIDE SEQUENCE</scope>
    <source>
        <strain evidence="2">Sampled in the wild</strain>
    </source>
</reference>
<comment type="caution">
    <text evidence="2">The sequence shown here is derived from an EMBL/GenBank/DDBJ whole genome shotgun (WGS) entry which is preliminary data.</text>
</comment>
<feature type="compositionally biased region" description="Basic and acidic residues" evidence="1">
    <location>
        <begin position="233"/>
        <end position="247"/>
    </location>
</feature>
<keyword evidence="3" id="KW-1185">Reference proteome</keyword>
<gene>
    <name evidence="2" type="ORF">J437_LFUL005074</name>
</gene>
<protein>
    <submittedName>
        <fullName evidence="2">Uncharacterized protein</fullName>
    </submittedName>
</protein>
<proteinExistence type="predicted"/>
<evidence type="ECO:0000313" key="2">
    <source>
        <dbReference type="EMBL" id="KAG8239017.1"/>
    </source>
</evidence>